<evidence type="ECO:0000256" key="2">
    <source>
        <dbReference type="SAM" id="Phobius"/>
    </source>
</evidence>
<reference evidence="3 4" key="1">
    <citation type="submission" date="2023-01" db="EMBL/GenBank/DDBJ databases">
        <authorList>
            <person name="Kreplak J."/>
        </authorList>
    </citation>
    <scope>NUCLEOTIDE SEQUENCE [LARGE SCALE GENOMIC DNA]</scope>
</reference>
<dbReference type="Proteomes" id="UP001157006">
    <property type="component" value="Chromosome 4"/>
</dbReference>
<evidence type="ECO:0000313" key="4">
    <source>
        <dbReference type="Proteomes" id="UP001157006"/>
    </source>
</evidence>
<name>A0AAV1ACX2_VICFA</name>
<gene>
    <name evidence="3" type="ORF">VFH_IV078760</name>
</gene>
<keyword evidence="4" id="KW-1185">Reference proteome</keyword>
<keyword evidence="2" id="KW-0472">Membrane</keyword>
<dbReference type="EMBL" id="OX451739">
    <property type="protein sequence ID" value="CAI8608324.1"/>
    <property type="molecule type" value="Genomic_DNA"/>
</dbReference>
<proteinExistence type="predicted"/>
<feature type="region of interest" description="Disordered" evidence="1">
    <location>
        <begin position="70"/>
        <end position="89"/>
    </location>
</feature>
<evidence type="ECO:0000256" key="1">
    <source>
        <dbReference type="SAM" id="MobiDB-lite"/>
    </source>
</evidence>
<dbReference type="AlphaFoldDB" id="A0AAV1ACX2"/>
<sequence length="185" mass="20873">MLNTTEQLNLYETQQPLFLGESDSELKRCFTSPPPSKPTHLSSYDVDDELLLFLTDAILSSTVVDALIPNTEPYDPGPPKPPLTSSRSPLISTDSKLQIYAPTHNLTPSDDADYEVPPKFPDVISNIEITHTRRKQNMHIRCWMKLLTQILLLTLPLSTLMLTLVIPLLMVLSRLLPQCSNKRCF</sequence>
<keyword evidence="2" id="KW-1133">Transmembrane helix</keyword>
<accession>A0AAV1ACX2</accession>
<evidence type="ECO:0000313" key="3">
    <source>
        <dbReference type="EMBL" id="CAI8608324.1"/>
    </source>
</evidence>
<feature type="transmembrane region" description="Helical" evidence="2">
    <location>
        <begin position="150"/>
        <end position="172"/>
    </location>
</feature>
<keyword evidence="2" id="KW-0812">Transmembrane</keyword>
<protein>
    <submittedName>
        <fullName evidence="3">Uncharacterized protein</fullName>
    </submittedName>
</protein>
<organism evidence="3 4">
    <name type="scientific">Vicia faba</name>
    <name type="common">Broad bean</name>
    <name type="synonym">Faba vulgaris</name>
    <dbReference type="NCBI Taxonomy" id="3906"/>
    <lineage>
        <taxon>Eukaryota</taxon>
        <taxon>Viridiplantae</taxon>
        <taxon>Streptophyta</taxon>
        <taxon>Embryophyta</taxon>
        <taxon>Tracheophyta</taxon>
        <taxon>Spermatophyta</taxon>
        <taxon>Magnoliopsida</taxon>
        <taxon>eudicotyledons</taxon>
        <taxon>Gunneridae</taxon>
        <taxon>Pentapetalae</taxon>
        <taxon>rosids</taxon>
        <taxon>fabids</taxon>
        <taxon>Fabales</taxon>
        <taxon>Fabaceae</taxon>
        <taxon>Papilionoideae</taxon>
        <taxon>50 kb inversion clade</taxon>
        <taxon>NPAAA clade</taxon>
        <taxon>Hologalegina</taxon>
        <taxon>IRL clade</taxon>
        <taxon>Fabeae</taxon>
        <taxon>Vicia</taxon>
    </lineage>
</organism>